<keyword evidence="13" id="KW-0175">Coiled coil</keyword>
<feature type="compositionally biased region" description="Polar residues" evidence="14">
    <location>
        <begin position="653"/>
        <end position="668"/>
    </location>
</feature>
<comment type="catalytic activity">
    <reaction evidence="12">
        <text>L-seryl-[protein] + ATP = O-phospho-L-seryl-[protein] + ADP + H(+)</text>
        <dbReference type="Rhea" id="RHEA:17989"/>
        <dbReference type="Rhea" id="RHEA-COMP:9863"/>
        <dbReference type="Rhea" id="RHEA-COMP:11604"/>
        <dbReference type="ChEBI" id="CHEBI:15378"/>
        <dbReference type="ChEBI" id="CHEBI:29999"/>
        <dbReference type="ChEBI" id="CHEBI:30616"/>
        <dbReference type="ChEBI" id="CHEBI:83421"/>
        <dbReference type="ChEBI" id="CHEBI:456216"/>
        <dbReference type="EC" id="2.7.11.25"/>
    </reaction>
</comment>
<keyword evidence="7" id="KW-0677">Repeat</keyword>
<gene>
    <name evidence="16" type="primary">MAP3K9</name>
</gene>
<dbReference type="InterPro" id="IPR000719">
    <property type="entry name" value="Prot_kinase_dom"/>
</dbReference>
<sequence length="813" mass="91996">KNLKITDFGLAREWHKTTKMSAAGTYAWMAPEVIRSSMFSKGSDVWSYGVLLWELLTGEVPFRGIDGLAVAYGVAMNKLSLPIPSTCPEPFARLMEDCWNTDPHSRPSFANILNQLTNIEESGFFEMPKESFHSLQEDWKIEIQEMFDQLRAKEKELRTWEEELKQAAVQQKNHEELLRQREQELAEREIDILERELNIIIHQLCQEKPRVTKRMGKFRKNRLKLKDGNHISLPSDFQHKFTVQASPTMDKRKNLINNCASPPASPTIIPRLRFIKYKMLFITMLLYNVYFFFFLQSCLSSSVTPGESSKTWGRSSVFQKDEEGEEEKRGQKKKGRTWGPGTLCSKELTSSEDGLKSLADGARQWSSSAPNLGKFQRTIVPFPGFASLIEMDIILNQIWNNEDNDSLNDTESKMQQAPGFNQSYLCIPFHKNDDWDTHSSDPNEETTPVNSCTSTPQLTPTNSLKRGGSQYKQCQLAFLGCGAVLAAAGLGFDLLEAGKCQLIQEDQDMSKEEKKKRESIFQRAGLSRRSTSPPSRKIFKKEEPTFLLGEPSNSLTLLSLSSISECNSTRSLLHSDSDEIVVYEMPVSPVTVKAPLPVVSNPLVNIRVERFKRNPNQSLTPTHVTLSSEAQQQRHRRTPSDGAIKLADPVPNGDSSSIIKTPSPSQGPNEVPRLPDPNLIFPPTPRRYIAQQESMLERPKTLEFLPRPRPSANRQRVDPWWFASPSKARGESSANSSSTETPSNLDSCFASSSSTVEEQSTLLSFRARLPEEERTLLDMDVEGQNQDSTVPLCRTELRTHKSTAYELKQEFWS</sequence>
<feature type="compositionally biased region" description="Low complexity" evidence="14">
    <location>
        <begin position="731"/>
        <end position="744"/>
    </location>
</feature>
<dbReference type="Gene3D" id="1.10.510.10">
    <property type="entry name" value="Transferase(Phosphotransferase) domain 1"/>
    <property type="match status" value="1"/>
</dbReference>
<dbReference type="PANTHER" id="PTHR44329:SF35">
    <property type="entry name" value="MITOGEN-ACTIVATED PROTEIN KINASE KINASE KINASE 9"/>
    <property type="match status" value="1"/>
</dbReference>
<keyword evidence="10" id="KW-0067">ATP-binding</keyword>
<feature type="region of interest" description="Disordered" evidence="14">
    <location>
        <begin position="303"/>
        <end position="343"/>
    </location>
</feature>
<dbReference type="FunFam" id="1.10.510.10:FF:000076">
    <property type="entry name" value="Mitogen-activated protein kinase kinase kinase"/>
    <property type="match status" value="1"/>
</dbReference>
<dbReference type="PANTHER" id="PTHR44329">
    <property type="entry name" value="SERINE/THREONINE-PROTEIN KINASE TNNI3K-RELATED"/>
    <property type="match status" value="1"/>
</dbReference>
<feature type="compositionally biased region" description="Polar residues" evidence="14">
    <location>
        <begin position="303"/>
        <end position="318"/>
    </location>
</feature>
<dbReference type="GO" id="GO:0004706">
    <property type="term" value="F:JUN kinase kinase kinase activity"/>
    <property type="evidence" value="ECO:0007669"/>
    <property type="project" value="TreeGrafter"/>
</dbReference>
<evidence type="ECO:0000256" key="4">
    <source>
        <dbReference type="ARBA" id="ARBA00022443"/>
    </source>
</evidence>
<evidence type="ECO:0000256" key="3">
    <source>
        <dbReference type="ARBA" id="ARBA00012406"/>
    </source>
</evidence>
<dbReference type="SUPFAM" id="SSF48097">
    <property type="entry name" value="Regulator of G-protein signaling, RGS"/>
    <property type="match status" value="1"/>
</dbReference>
<evidence type="ECO:0000313" key="17">
    <source>
        <dbReference type="Proteomes" id="UP000694559"/>
    </source>
</evidence>
<reference evidence="16" key="1">
    <citation type="submission" date="2025-08" db="UniProtKB">
        <authorList>
            <consortium name="Ensembl"/>
        </authorList>
    </citation>
    <scope>IDENTIFICATION</scope>
</reference>
<evidence type="ECO:0000256" key="6">
    <source>
        <dbReference type="ARBA" id="ARBA00022679"/>
    </source>
</evidence>
<evidence type="ECO:0000259" key="15">
    <source>
        <dbReference type="PROSITE" id="PS50011"/>
    </source>
</evidence>
<evidence type="ECO:0000256" key="5">
    <source>
        <dbReference type="ARBA" id="ARBA00022527"/>
    </source>
</evidence>
<protein>
    <recommendedName>
        <fullName evidence="3">mitogen-activated protein kinase kinase kinase</fullName>
        <ecNumber evidence="3">2.7.11.25</ecNumber>
    </recommendedName>
</protein>
<feature type="domain" description="Protein kinase" evidence="15">
    <location>
        <begin position="1"/>
        <end position="125"/>
    </location>
</feature>
<comment type="cofactor">
    <cofactor evidence="1">
        <name>Mg(2+)</name>
        <dbReference type="ChEBI" id="CHEBI:18420"/>
    </cofactor>
</comment>
<evidence type="ECO:0000256" key="1">
    <source>
        <dbReference type="ARBA" id="ARBA00001946"/>
    </source>
</evidence>
<keyword evidence="8" id="KW-0547">Nucleotide-binding</keyword>
<keyword evidence="6" id="KW-0808">Transferase</keyword>
<dbReference type="GeneTree" id="ENSGT00940000158243"/>
<feature type="coiled-coil region" evidence="13">
    <location>
        <begin position="136"/>
        <end position="203"/>
    </location>
</feature>
<keyword evidence="4" id="KW-0728">SH3 domain</keyword>
<comment type="similarity">
    <text evidence="2">Belongs to the protein kinase superfamily. STE Ser/Thr protein kinase family. MAP kinase kinase kinase subfamily.</text>
</comment>
<dbReference type="PRINTS" id="PR00109">
    <property type="entry name" value="TYRKINASE"/>
</dbReference>
<dbReference type="PROSITE" id="PS50011">
    <property type="entry name" value="PROTEIN_KINASE_DOM"/>
    <property type="match status" value="1"/>
</dbReference>
<feature type="region of interest" description="Disordered" evidence="14">
    <location>
        <begin position="614"/>
        <end position="684"/>
    </location>
</feature>
<accession>A0A8C6XWU7</accession>
<dbReference type="InterPro" id="IPR036305">
    <property type="entry name" value="RGS_sf"/>
</dbReference>
<evidence type="ECO:0000256" key="12">
    <source>
        <dbReference type="ARBA" id="ARBA00048329"/>
    </source>
</evidence>
<evidence type="ECO:0000256" key="10">
    <source>
        <dbReference type="ARBA" id="ARBA00022840"/>
    </source>
</evidence>
<dbReference type="SUPFAM" id="SSF56112">
    <property type="entry name" value="Protein kinase-like (PK-like)"/>
    <property type="match status" value="1"/>
</dbReference>
<organism evidence="16 17">
    <name type="scientific">Naja naja</name>
    <name type="common">Indian cobra</name>
    <dbReference type="NCBI Taxonomy" id="35670"/>
    <lineage>
        <taxon>Eukaryota</taxon>
        <taxon>Metazoa</taxon>
        <taxon>Chordata</taxon>
        <taxon>Craniata</taxon>
        <taxon>Vertebrata</taxon>
        <taxon>Euteleostomi</taxon>
        <taxon>Lepidosauria</taxon>
        <taxon>Squamata</taxon>
        <taxon>Bifurcata</taxon>
        <taxon>Unidentata</taxon>
        <taxon>Episquamata</taxon>
        <taxon>Toxicofera</taxon>
        <taxon>Serpentes</taxon>
        <taxon>Colubroidea</taxon>
        <taxon>Elapidae</taxon>
        <taxon>Elapinae</taxon>
        <taxon>Naja</taxon>
    </lineage>
</organism>
<dbReference type="EC" id="2.7.11.25" evidence="3"/>
<feature type="region of interest" description="Disordered" evidence="14">
    <location>
        <begin position="507"/>
        <end position="536"/>
    </location>
</feature>
<evidence type="ECO:0000313" key="16">
    <source>
        <dbReference type="Ensembl" id="ENSNNAP00000021026.1"/>
    </source>
</evidence>
<keyword evidence="9" id="KW-0418">Kinase</keyword>
<feature type="compositionally biased region" description="Basic and acidic residues" evidence="14">
    <location>
        <begin position="508"/>
        <end position="520"/>
    </location>
</feature>
<dbReference type="AlphaFoldDB" id="A0A8C6XWU7"/>
<dbReference type="GO" id="GO:0005524">
    <property type="term" value="F:ATP binding"/>
    <property type="evidence" value="ECO:0007669"/>
    <property type="project" value="UniProtKB-KW"/>
</dbReference>
<dbReference type="OrthoDB" id="339325at2759"/>
<reference evidence="16" key="2">
    <citation type="submission" date="2025-09" db="UniProtKB">
        <authorList>
            <consortium name="Ensembl"/>
        </authorList>
    </citation>
    <scope>IDENTIFICATION</scope>
</reference>
<dbReference type="InterPro" id="IPR011009">
    <property type="entry name" value="Kinase-like_dom_sf"/>
</dbReference>
<keyword evidence="17" id="KW-1185">Reference proteome</keyword>
<evidence type="ECO:0000256" key="11">
    <source>
        <dbReference type="ARBA" id="ARBA00047559"/>
    </source>
</evidence>
<evidence type="ECO:0000256" key="14">
    <source>
        <dbReference type="SAM" id="MobiDB-lite"/>
    </source>
</evidence>
<keyword evidence="5" id="KW-0723">Serine/threonine-protein kinase</keyword>
<feature type="compositionally biased region" description="Polar residues" evidence="14">
    <location>
        <begin position="445"/>
        <end position="464"/>
    </location>
</feature>
<evidence type="ECO:0000256" key="8">
    <source>
        <dbReference type="ARBA" id="ARBA00022741"/>
    </source>
</evidence>
<dbReference type="Proteomes" id="UP000694559">
    <property type="component" value="Unplaced"/>
</dbReference>
<name>A0A8C6XWU7_NAJNA</name>
<dbReference type="Ensembl" id="ENSNNAT00000022052.1">
    <property type="protein sequence ID" value="ENSNNAP00000021026.1"/>
    <property type="gene ID" value="ENSNNAG00000013526.1"/>
</dbReference>
<feature type="region of interest" description="Disordered" evidence="14">
    <location>
        <begin position="699"/>
        <end position="718"/>
    </location>
</feature>
<feature type="compositionally biased region" description="Polar residues" evidence="14">
    <location>
        <begin position="614"/>
        <end position="631"/>
    </location>
</feature>
<feature type="region of interest" description="Disordered" evidence="14">
    <location>
        <begin position="435"/>
        <end position="465"/>
    </location>
</feature>
<dbReference type="InterPro" id="IPR051681">
    <property type="entry name" value="Ser/Thr_Kinases-Pseudokinases"/>
</dbReference>
<proteinExistence type="inferred from homology"/>
<dbReference type="InterPro" id="IPR001245">
    <property type="entry name" value="Ser-Thr/Tyr_kinase_cat_dom"/>
</dbReference>
<evidence type="ECO:0000256" key="13">
    <source>
        <dbReference type="SAM" id="Coils"/>
    </source>
</evidence>
<feature type="region of interest" description="Disordered" evidence="14">
    <location>
        <begin position="725"/>
        <end position="752"/>
    </location>
</feature>
<dbReference type="Pfam" id="PF07714">
    <property type="entry name" value="PK_Tyr_Ser-Thr"/>
    <property type="match status" value="1"/>
</dbReference>
<evidence type="ECO:0000256" key="7">
    <source>
        <dbReference type="ARBA" id="ARBA00022737"/>
    </source>
</evidence>
<evidence type="ECO:0000256" key="2">
    <source>
        <dbReference type="ARBA" id="ARBA00006529"/>
    </source>
</evidence>
<comment type="catalytic activity">
    <reaction evidence="11">
        <text>L-threonyl-[protein] + ATP = O-phospho-L-threonyl-[protein] + ADP + H(+)</text>
        <dbReference type="Rhea" id="RHEA:46608"/>
        <dbReference type="Rhea" id="RHEA-COMP:11060"/>
        <dbReference type="Rhea" id="RHEA-COMP:11605"/>
        <dbReference type="ChEBI" id="CHEBI:15378"/>
        <dbReference type="ChEBI" id="CHEBI:30013"/>
        <dbReference type="ChEBI" id="CHEBI:30616"/>
        <dbReference type="ChEBI" id="CHEBI:61977"/>
        <dbReference type="ChEBI" id="CHEBI:456216"/>
        <dbReference type="EC" id="2.7.11.25"/>
    </reaction>
</comment>
<evidence type="ECO:0000256" key="9">
    <source>
        <dbReference type="ARBA" id="ARBA00022777"/>
    </source>
</evidence>